<proteinExistence type="inferred from homology"/>
<dbReference type="EC" id="6.3.2.17" evidence="2"/>
<dbReference type="Gene3D" id="3.40.1190.10">
    <property type="entry name" value="Mur-like, catalytic domain"/>
    <property type="match status" value="1"/>
</dbReference>
<evidence type="ECO:0000256" key="3">
    <source>
        <dbReference type="ARBA" id="ARBA00022598"/>
    </source>
</evidence>
<dbReference type="Gene3D" id="3.90.190.20">
    <property type="entry name" value="Mur ligase, C-terminal domain"/>
    <property type="match status" value="1"/>
</dbReference>
<evidence type="ECO:0000259" key="12">
    <source>
        <dbReference type="Pfam" id="PF08245"/>
    </source>
</evidence>
<keyword evidence="5 10" id="KW-0547">Nucleotide-binding</keyword>
<evidence type="ECO:0000256" key="2">
    <source>
        <dbReference type="ARBA" id="ARBA00013025"/>
    </source>
</evidence>
<evidence type="ECO:0000256" key="6">
    <source>
        <dbReference type="ARBA" id="ARBA00022840"/>
    </source>
</evidence>
<comment type="catalytic activity">
    <reaction evidence="9">
        <text>(6S)-5,6,7,8-tetrahydrofolyl-(gamma-L-Glu)(n) + L-glutamate + ATP = (6S)-5,6,7,8-tetrahydrofolyl-(gamma-L-Glu)(n+1) + ADP + phosphate + H(+)</text>
        <dbReference type="Rhea" id="RHEA:10580"/>
        <dbReference type="Rhea" id="RHEA-COMP:14738"/>
        <dbReference type="Rhea" id="RHEA-COMP:14740"/>
        <dbReference type="ChEBI" id="CHEBI:15378"/>
        <dbReference type="ChEBI" id="CHEBI:29985"/>
        <dbReference type="ChEBI" id="CHEBI:30616"/>
        <dbReference type="ChEBI" id="CHEBI:43474"/>
        <dbReference type="ChEBI" id="CHEBI:141005"/>
        <dbReference type="ChEBI" id="CHEBI:456216"/>
        <dbReference type="EC" id="6.3.2.17"/>
    </reaction>
</comment>
<dbReference type="Pfam" id="PF02875">
    <property type="entry name" value="Mur_ligase_C"/>
    <property type="match status" value="1"/>
</dbReference>
<evidence type="ECO:0000256" key="10">
    <source>
        <dbReference type="PIRNR" id="PIRNR001563"/>
    </source>
</evidence>
<organism evidence="13 14">
    <name type="scientific">Eubacterium album</name>
    <dbReference type="NCBI Taxonomy" id="2978477"/>
    <lineage>
        <taxon>Bacteria</taxon>
        <taxon>Bacillati</taxon>
        <taxon>Bacillota</taxon>
        <taxon>Clostridia</taxon>
        <taxon>Eubacteriales</taxon>
        <taxon>Eubacteriaceae</taxon>
        <taxon>Eubacterium</taxon>
    </lineage>
</organism>
<dbReference type="PROSITE" id="PS01011">
    <property type="entry name" value="FOLYLPOLYGLU_SYNT_1"/>
    <property type="match status" value="1"/>
</dbReference>
<evidence type="ECO:0000256" key="1">
    <source>
        <dbReference type="ARBA" id="ARBA00008276"/>
    </source>
</evidence>
<reference evidence="13" key="1">
    <citation type="submission" date="2022-09" db="EMBL/GenBank/DDBJ databases">
        <title>Eubacterium sp. LFL-14 isolated from human feces.</title>
        <authorList>
            <person name="Liu F."/>
        </authorList>
    </citation>
    <scope>NUCLEOTIDE SEQUENCE</scope>
    <source>
        <strain evidence="13">LFL-14</strain>
    </source>
</reference>
<evidence type="ECO:0000259" key="11">
    <source>
        <dbReference type="Pfam" id="PF02875"/>
    </source>
</evidence>
<dbReference type="SUPFAM" id="SSF53244">
    <property type="entry name" value="MurD-like peptide ligases, peptide-binding domain"/>
    <property type="match status" value="1"/>
</dbReference>
<evidence type="ECO:0000256" key="5">
    <source>
        <dbReference type="ARBA" id="ARBA00022741"/>
    </source>
</evidence>
<name>A0ABT2M1J0_9FIRM</name>
<evidence type="ECO:0000313" key="14">
    <source>
        <dbReference type="Proteomes" id="UP001431199"/>
    </source>
</evidence>
<dbReference type="InterPro" id="IPR001645">
    <property type="entry name" value="Folylpolyglutamate_synth"/>
</dbReference>
<evidence type="ECO:0000313" key="13">
    <source>
        <dbReference type="EMBL" id="MCT7398522.1"/>
    </source>
</evidence>
<keyword evidence="14" id="KW-1185">Reference proteome</keyword>
<dbReference type="InterPro" id="IPR013221">
    <property type="entry name" value="Mur_ligase_cen"/>
</dbReference>
<dbReference type="RefSeq" id="WP_260978527.1">
    <property type="nucleotide sequence ID" value="NZ_JAODBU010000004.1"/>
</dbReference>
<accession>A0ABT2M1J0</accession>
<keyword evidence="6 10" id="KW-0067">ATP-binding</keyword>
<dbReference type="EMBL" id="JAODBU010000004">
    <property type="protein sequence ID" value="MCT7398522.1"/>
    <property type="molecule type" value="Genomic_DNA"/>
</dbReference>
<dbReference type="InterPro" id="IPR036565">
    <property type="entry name" value="Mur-like_cat_sf"/>
</dbReference>
<keyword evidence="4" id="KW-0479">Metal-binding</keyword>
<evidence type="ECO:0000256" key="9">
    <source>
        <dbReference type="ARBA" id="ARBA00047493"/>
    </source>
</evidence>
<dbReference type="InterPro" id="IPR036615">
    <property type="entry name" value="Mur_ligase_C_dom_sf"/>
</dbReference>
<evidence type="ECO:0000256" key="4">
    <source>
        <dbReference type="ARBA" id="ARBA00022723"/>
    </source>
</evidence>
<dbReference type="SUPFAM" id="SSF53623">
    <property type="entry name" value="MurD-like peptide ligases, catalytic domain"/>
    <property type="match status" value="1"/>
</dbReference>
<dbReference type="PANTHER" id="PTHR11136:SF0">
    <property type="entry name" value="DIHYDROFOLATE SYNTHETASE-RELATED"/>
    <property type="match status" value="1"/>
</dbReference>
<protein>
    <recommendedName>
        <fullName evidence="2">tetrahydrofolate synthase</fullName>
        <ecNumber evidence="2">6.3.2.17</ecNumber>
    </recommendedName>
    <alternativeName>
        <fullName evidence="8">Tetrahydrofolylpolyglutamate synthase</fullName>
    </alternativeName>
</protein>
<comment type="caution">
    <text evidence="13">The sequence shown here is derived from an EMBL/GenBank/DDBJ whole genome shotgun (WGS) entry which is preliminary data.</text>
</comment>
<comment type="similarity">
    <text evidence="1 10">Belongs to the folylpolyglutamate synthase family.</text>
</comment>
<keyword evidence="7" id="KW-0460">Magnesium</keyword>
<dbReference type="PIRSF" id="PIRSF001563">
    <property type="entry name" value="Folylpolyglu_synth"/>
    <property type="match status" value="1"/>
</dbReference>
<dbReference type="NCBIfam" id="TIGR01499">
    <property type="entry name" value="folC"/>
    <property type="match status" value="1"/>
</dbReference>
<evidence type="ECO:0000256" key="8">
    <source>
        <dbReference type="ARBA" id="ARBA00030592"/>
    </source>
</evidence>
<sequence length="432" mass="47808">MNYSEARKFVEETTKYGSILGLDTIKTLLGELGNPQDKVKIVHVAGTNGKGSVFTFVQNVLLQAGYHVGRYASPAVFEYREIIQFDGKNITEEEFAKYITTVNMACERMVRNGKHHPTSFEVETALAYLYFSNKPCDIVLIETGMGGETDATNVEKEALCSVITSISLDHMQFLGETIEEIARVKSGIIKENSDVVVANQDESIINVIKSKAEIKNSKVVVANEPYNIKIDGYITSFDYVTANDTKLSIKISMMGAYQLINACTAIETLEVLRNKGYNISDENIIEGMKNAKWSGRMEIINESPLIVIDGAHNPGAAVKLKESIEMYFTNKRIAFIMGVLADKDYSKEIKIVAGLAKKIFTITPDNKRALNGKALALAVADSNKNVIFEPTLEEAVKEAEKLYRNNEIDMILAFGSLSYLGDLKNIINDANS</sequence>
<keyword evidence="3 10" id="KW-0436">Ligase</keyword>
<evidence type="ECO:0000256" key="7">
    <source>
        <dbReference type="ARBA" id="ARBA00022842"/>
    </source>
</evidence>
<feature type="domain" description="Mur ligase central" evidence="12">
    <location>
        <begin position="44"/>
        <end position="267"/>
    </location>
</feature>
<dbReference type="Proteomes" id="UP001431199">
    <property type="component" value="Unassembled WGS sequence"/>
</dbReference>
<dbReference type="PANTHER" id="PTHR11136">
    <property type="entry name" value="FOLYLPOLYGLUTAMATE SYNTHASE-RELATED"/>
    <property type="match status" value="1"/>
</dbReference>
<feature type="domain" description="Mur ligase C-terminal" evidence="11">
    <location>
        <begin position="295"/>
        <end position="416"/>
    </location>
</feature>
<dbReference type="InterPro" id="IPR018109">
    <property type="entry name" value="Folylpolyglutamate_synth_CS"/>
</dbReference>
<gene>
    <name evidence="13" type="ORF">N5B56_05405</name>
</gene>
<dbReference type="InterPro" id="IPR004101">
    <property type="entry name" value="Mur_ligase_C"/>
</dbReference>
<dbReference type="Pfam" id="PF08245">
    <property type="entry name" value="Mur_ligase_M"/>
    <property type="match status" value="1"/>
</dbReference>